<proteinExistence type="inferred from homology"/>
<dbReference type="Proteomes" id="UP001589692">
    <property type="component" value="Unassembled WGS sequence"/>
</dbReference>
<dbReference type="RefSeq" id="WP_377264107.1">
    <property type="nucleotide sequence ID" value="NZ_JBHMAA010000024.1"/>
</dbReference>
<keyword evidence="5 7" id="KW-1133">Transmembrane helix</keyword>
<dbReference type="Pfam" id="PF00924">
    <property type="entry name" value="MS_channel_2nd"/>
    <property type="match status" value="1"/>
</dbReference>
<dbReference type="SUPFAM" id="SSF50182">
    <property type="entry name" value="Sm-like ribonucleoproteins"/>
    <property type="match status" value="1"/>
</dbReference>
<dbReference type="Gene3D" id="3.30.70.100">
    <property type="match status" value="1"/>
</dbReference>
<dbReference type="Gene3D" id="2.30.30.60">
    <property type="match status" value="1"/>
</dbReference>
<evidence type="ECO:0000256" key="5">
    <source>
        <dbReference type="ARBA" id="ARBA00022989"/>
    </source>
</evidence>
<keyword evidence="4 7" id="KW-0812">Transmembrane</keyword>
<sequence length="718" mass="76455">MPGAAGSLGQQEPLTLVVRQGQNEAEIKRVLDLAAQAGRPVTVKVEAAGNDQKAASSEPAMETSPEMAATNMGMATWDMLSGSIVRGATIALSGFSDFSTVLSMTRSDLAAEGSTHGRALFVALLAVLAGACGTLLLRFLVAGVLPHRHASPSMAGKFRRAALRAIGDLLSIAIFLAITRFTLLAMLDPGSVSFRIARGAVTAVVISTIYVTIGRFLFKPTAAGSSLVNIERPSWHFRMLVAYGFIGAFFVETIRLAVSLGLNMGALEGWLLIGNTALAILKLTWFIGGRKGIRAAFIGPNPGIIRRLVGNLLPDFYALTAVLIWLTGFMVAGTPDSARWSFAAGATQALLLILPILAMGAYALMDEFARHCEQINGAGLLTSMLASLRVVISGAVWVGGLHIITALWQPLMAGEAAALATGWIVWLERFSLAVVASWAVCTLIWRYFESIAPSTQIMLPGQEDDHAEKKPTSRLSTALPVVRNLALGAVLAVGGLLILSSLGINVAPLLAGFGVLGLALSFGSQALVRDIVSGIFFIADDAFRIGEYIDTGKLKGTVEQITVRSIRLRHHNGPIHTIPFGQISSVTNYSRDWGTIKFELRFERDANAETIRKAAKKVGLAMLEDPEFGPEFLLPLKMQGIQDITETSMVVRFKFTCRPGNPSILKREAMKRLIVAFKEAGLEFASNAVTVRSNATTPLEAAAAALSQQPAPAPIAAA</sequence>
<comment type="similarity">
    <text evidence="2">Belongs to the MscS (TC 1.A.23) family.</text>
</comment>
<dbReference type="Gene3D" id="1.10.287.1260">
    <property type="match status" value="1"/>
</dbReference>
<dbReference type="SUPFAM" id="SSF82689">
    <property type="entry name" value="Mechanosensitive channel protein MscS (YggB), C-terminal domain"/>
    <property type="match status" value="1"/>
</dbReference>
<feature type="transmembrane region" description="Helical" evidence="7">
    <location>
        <begin position="166"/>
        <end position="187"/>
    </location>
</feature>
<feature type="transmembrane region" description="Helical" evidence="7">
    <location>
        <begin position="119"/>
        <end position="145"/>
    </location>
</feature>
<name>A0ABV6AMH1_9HYPH</name>
<feature type="transmembrane region" description="Helical" evidence="7">
    <location>
        <begin position="429"/>
        <end position="448"/>
    </location>
</feature>
<feature type="transmembrane region" description="Helical" evidence="7">
    <location>
        <begin position="484"/>
        <end position="504"/>
    </location>
</feature>
<dbReference type="EMBL" id="JBHMAA010000024">
    <property type="protein sequence ID" value="MFB9951294.1"/>
    <property type="molecule type" value="Genomic_DNA"/>
</dbReference>
<feature type="transmembrane region" description="Helical" evidence="7">
    <location>
        <begin position="510"/>
        <end position="528"/>
    </location>
</feature>
<reference evidence="10 11" key="1">
    <citation type="submission" date="2024-09" db="EMBL/GenBank/DDBJ databases">
        <authorList>
            <person name="Sun Q."/>
            <person name="Mori K."/>
        </authorList>
    </citation>
    <scope>NUCLEOTIDE SEQUENCE [LARGE SCALE GENOMIC DNA]</scope>
    <source>
        <strain evidence="10 11">TBRC 4938</strain>
    </source>
</reference>
<feature type="transmembrane region" description="Helical" evidence="7">
    <location>
        <begin position="386"/>
        <end position="409"/>
    </location>
</feature>
<dbReference type="InterPro" id="IPR011066">
    <property type="entry name" value="MscS_channel_C_sf"/>
</dbReference>
<feature type="transmembrane region" description="Helical" evidence="7">
    <location>
        <begin position="316"/>
        <end position="334"/>
    </location>
</feature>
<dbReference type="PANTHER" id="PTHR30460">
    <property type="entry name" value="MODERATE CONDUCTANCE MECHANOSENSITIVE CHANNEL YBIO"/>
    <property type="match status" value="1"/>
</dbReference>
<dbReference type="SUPFAM" id="SSF82861">
    <property type="entry name" value="Mechanosensitive channel protein MscS (YggB), transmembrane region"/>
    <property type="match status" value="1"/>
</dbReference>
<dbReference type="PANTHER" id="PTHR30460:SF0">
    <property type="entry name" value="MODERATE CONDUCTANCE MECHANOSENSITIVE CHANNEL YBIO"/>
    <property type="match status" value="1"/>
</dbReference>
<dbReference type="Pfam" id="PF21088">
    <property type="entry name" value="MS_channel_1st"/>
    <property type="match status" value="1"/>
</dbReference>
<keyword evidence="6 7" id="KW-0472">Membrane</keyword>
<evidence type="ECO:0000256" key="3">
    <source>
        <dbReference type="ARBA" id="ARBA00022475"/>
    </source>
</evidence>
<feature type="transmembrane region" description="Helical" evidence="7">
    <location>
        <begin position="199"/>
        <end position="218"/>
    </location>
</feature>
<comment type="caution">
    <text evidence="10">The sequence shown here is derived from an EMBL/GenBank/DDBJ whole genome shotgun (WGS) entry which is preliminary data.</text>
</comment>
<evidence type="ECO:0000259" key="9">
    <source>
        <dbReference type="Pfam" id="PF21088"/>
    </source>
</evidence>
<feature type="transmembrane region" description="Helical" evidence="7">
    <location>
        <begin position="340"/>
        <end position="365"/>
    </location>
</feature>
<protein>
    <submittedName>
        <fullName evidence="10">Mechanosensitive ion channel family protein</fullName>
    </submittedName>
</protein>
<evidence type="ECO:0000313" key="10">
    <source>
        <dbReference type="EMBL" id="MFB9951294.1"/>
    </source>
</evidence>
<dbReference type="InterPro" id="IPR011014">
    <property type="entry name" value="MscS_channel_TM-2"/>
</dbReference>
<keyword evidence="3" id="KW-1003">Cell membrane</keyword>
<evidence type="ECO:0000256" key="1">
    <source>
        <dbReference type="ARBA" id="ARBA00004651"/>
    </source>
</evidence>
<feature type="transmembrane region" description="Helical" evidence="7">
    <location>
        <begin position="239"/>
        <end position="258"/>
    </location>
</feature>
<gene>
    <name evidence="10" type="ORF">ACFFP0_20800</name>
</gene>
<dbReference type="InterPro" id="IPR045276">
    <property type="entry name" value="YbiO_bact"/>
</dbReference>
<evidence type="ECO:0000256" key="4">
    <source>
        <dbReference type="ARBA" id="ARBA00022692"/>
    </source>
</evidence>
<dbReference type="InterPro" id="IPR010920">
    <property type="entry name" value="LSM_dom_sf"/>
</dbReference>
<feature type="domain" description="Mechanosensitive ion channel MscS" evidence="8">
    <location>
        <begin position="527"/>
        <end position="591"/>
    </location>
</feature>
<evidence type="ECO:0000256" key="2">
    <source>
        <dbReference type="ARBA" id="ARBA00008017"/>
    </source>
</evidence>
<keyword evidence="11" id="KW-1185">Reference proteome</keyword>
<organism evidence="10 11">
    <name type="scientific">Rhizobium puerariae</name>
    <dbReference type="NCBI Taxonomy" id="1585791"/>
    <lineage>
        <taxon>Bacteria</taxon>
        <taxon>Pseudomonadati</taxon>
        <taxon>Pseudomonadota</taxon>
        <taxon>Alphaproteobacteria</taxon>
        <taxon>Hyphomicrobiales</taxon>
        <taxon>Rhizobiaceae</taxon>
        <taxon>Rhizobium/Agrobacterium group</taxon>
        <taxon>Rhizobium</taxon>
    </lineage>
</organism>
<evidence type="ECO:0000259" key="8">
    <source>
        <dbReference type="Pfam" id="PF00924"/>
    </source>
</evidence>
<dbReference type="InterPro" id="IPR049142">
    <property type="entry name" value="MS_channel_1st"/>
</dbReference>
<feature type="domain" description="Mechanosensitive ion channel transmembrane helices 2/3" evidence="9">
    <location>
        <begin position="490"/>
        <end position="525"/>
    </location>
</feature>
<evidence type="ECO:0000256" key="7">
    <source>
        <dbReference type="SAM" id="Phobius"/>
    </source>
</evidence>
<evidence type="ECO:0000256" key="6">
    <source>
        <dbReference type="ARBA" id="ARBA00023136"/>
    </source>
</evidence>
<dbReference type="InterPro" id="IPR006685">
    <property type="entry name" value="MscS_channel_2nd"/>
</dbReference>
<evidence type="ECO:0000313" key="11">
    <source>
        <dbReference type="Proteomes" id="UP001589692"/>
    </source>
</evidence>
<accession>A0ABV6AMH1</accession>
<dbReference type="InterPro" id="IPR023408">
    <property type="entry name" value="MscS_beta-dom_sf"/>
</dbReference>
<comment type="subcellular location">
    <subcellularLocation>
        <location evidence="1">Cell membrane</location>
        <topology evidence="1">Multi-pass membrane protein</topology>
    </subcellularLocation>
</comment>
<feature type="transmembrane region" description="Helical" evidence="7">
    <location>
        <begin position="270"/>
        <end position="288"/>
    </location>
</feature>